<sequence>MPCTNTVGLVGANGAGKSTLLRLLSGGLIPDEGDVTCRAPAEIRRQFDAIVAYSQLAEFIDSPVRYYSSGMKMRLGFALLTQVPHPVLLIEEALAVGDQQFREKCYRTIEAMLAEPGRTLVLVSHNESDPRRFCSRGICLRQGHVVADGPLEVALSAARQPPAPQDTTAPLAG</sequence>
<keyword evidence="2" id="KW-0067">ATP-binding</keyword>
<dbReference type="PROSITE" id="PS00211">
    <property type="entry name" value="ABC_TRANSPORTER_1"/>
    <property type="match status" value="1"/>
</dbReference>
<evidence type="ECO:0000313" key="4">
    <source>
        <dbReference type="EMBL" id="GIL25429.1"/>
    </source>
</evidence>
<dbReference type="RefSeq" id="WP_207123045.1">
    <property type="nucleotide sequence ID" value="NZ_BOPO01000006.1"/>
</dbReference>
<keyword evidence="1" id="KW-0547">Nucleotide-binding</keyword>
<protein>
    <recommendedName>
        <fullName evidence="3">AAA+ ATPase domain-containing protein</fullName>
    </recommendedName>
</protein>
<proteinExistence type="predicted"/>
<dbReference type="PANTHER" id="PTHR46743">
    <property type="entry name" value="TEICHOIC ACIDS EXPORT ATP-BINDING PROTEIN TAGH"/>
    <property type="match status" value="1"/>
</dbReference>
<evidence type="ECO:0000313" key="5">
    <source>
        <dbReference type="Proteomes" id="UP000614996"/>
    </source>
</evidence>
<dbReference type="PANTHER" id="PTHR46743:SF2">
    <property type="entry name" value="TEICHOIC ACIDS EXPORT ATP-BINDING PROTEIN TAGH"/>
    <property type="match status" value="1"/>
</dbReference>
<gene>
    <name evidence="4" type="ORF">NUM_06840</name>
</gene>
<dbReference type="Gene3D" id="3.40.50.300">
    <property type="entry name" value="P-loop containing nucleotide triphosphate hydrolases"/>
    <property type="match status" value="2"/>
</dbReference>
<dbReference type="AlphaFoldDB" id="A0A8J4A841"/>
<dbReference type="SUPFAM" id="SSF52540">
    <property type="entry name" value="P-loop containing nucleoside triphosphate hydrolases"/>
    <property type="match status" value="1"/>
</dbReference>
<evidence type="ECO:0000256" key="1">
    <source>
        <dbReference type="ARBA" id="ARBA00022741"/>
    </source>
</evidence>
<dbReference type="Pfam" id="PF00005">
    <property type="entry name" value="ABC_tran"/>
    <property type="match status" value="1"/>
</dbReference>
<feature type="domain" description="AAA+ ATPase" evidence="3">
    <location>
        <begin position="3"/>
        <end position="151"/>
    </location>
</feature>
<comment type="caution">
    <text evidence="4">The sequence shown here is derived from an EMBL/GenBank/DDBJ whole genome shotgun (WGS) entry which is preliminary data.</text>
</comment>
<dbReference type="EMBL" id="BOPO01000006">
    <property type="protein sequence ID" value="GIL25429.1"/>
    <property type="molecule type" value="Genomic_DNA"/>
</dbReference>
<name>A0A8J4A841_9ACTN</name>
<dbReference type="Proteomes" id="UP000614996">
    <property type="component" value="Unassembled WGS sequence"/>
</dbReference>
<dbReference type="GO" id="GO:0016887">
    <property type="term" value="F:ATP hydrolysis activity"/>
    <property type="evidence" value="ECO:0007669"/>
    <property type="project" value="InterPro"/>
</dbReference>
<dbReference type="SMART" id="SM00382">
    <property type="entry name" value="AAA"/>
    <property type="match status" value="1"/>
</dbReference>
<evidence type="ECO:0000256" key="2">
    <source>
        <dbReference type="ARBA" id="ARBA00022840"/>
    </source>
</evidence>
<evidence type="ECO:0000259" key="3">
    <source>
        <dbReference type="SMART" id="SM00382"/>
    </source>
</evidence>
<dbReference type="InterPro" id="IPR003439">
    <property type="entry name" value="ABC_transporter-like_ATP-bd"/>
</dbReference>
<reference evidence="5" key="1">
    <citation type="journal article" date="2021" name="Int. J. Syst. Evol. Microbiol.">
        <title>Actinocatenispora comari sp. nov., an endophytic actinomycete isolated from aerial parts of Comarum salesowianum.</title>
        <authorList>
            <person name="Oyunbileg N."/>
            <person name="Iizaka Y."/>
            <person name="Hamada M."/>
            <person name="Davaapurev B.O."/>
            <person name="Fukumoto A."/>
            <person name="Tsetseg B."/>
            <person name="Kato F."/>
            <person name="Tamura T."/>
            <person name="Batkhuu J."/>
            <person name="Anzai Y."/>
        </authorList>
    </citation>
    <scope>NUCLEOTIDE SEQUENCE [LARGE SCALE GENOMIC DNA]</scope>
    <source>
        <strain evidence="5">NUM-2625</strain>
    </source>
</reference>
<dbReference type="InterPro" id="IPR003593">
    <property type="entry name" value="AAA+_ATPase"/>
</dbReference>
<dbReference type="GO" id="GO:0005524">
    <property type="term" value="F:ATP binding"/>
    <property type="evidence" value="ECO:0007669"/>
    <property type="project" value="UniProtKB-KW"/>
</dbReference>
<accession>A0A8J4A841</accession>
<dbReference type="InterPro" id="IPR017871">
    <property type="entry name" value="ABC_transporter-like_CS"/>
</dbReference>
<dbReference type="InterPro" id="IPR050683">
    <property type="entry name" value="Bact_Polysacc_Export_ATP-bd"/>
</dbReference>
<dbReference type="InterPro" id="IPR027417">
    <property type="entry name" value="P-loop_NTPase"/>
</dbReference>
<organism evidence="4 5">
    <name type="scientific">Actinocatenispora comari</name>
    <dbReference type="NCBI Taxonomy" id="2807577"/>
    <lineage>
        <taxon>Bacteria</taxon>
        <taxon>Bacillati</taxon>
        <taxon>Actinomycetota</taxon>
        <taxon>Actinomycetes</taxon>
        <taxon>Micromonosporales</taxon>
        <taxon>Micromonosporaceae</taxon>
        <taxon>Actinocatenispora</taxon>
    </lineage>
</organism>
<keyword evidence="5" id="KW-1185">Reference proteome</keyword>